<name>A0A6F8YF72_9ACTN</name>
<dbReference type="Proteomes" id="UP000503011">
    <property type="component" value="Chromosome"/>
</dbReference>
<dbReference type="EMBL" id="AP022871">
    <property type="protein sequence ID" value="BCB84784.1"/>
    <property type="molecule type" value="Genomic_DNA"/>
</dbReference>
<dbReference type="AlphaFoldDB" id="A0A6F8YF72"/>
<dbReference type="RefSeq" id="WP_173156132.1">
    <property type="nucleotide sequence ID" value="NZ_AP022871.1"/>
</dbReference>
<gene>
    <name evidence="1" type="ORF">Psuf_020970</name>
</gene>
<organism evidence="1 2">
    <name type="scientific">Phytohabitans suffuscus</name>
    <dbReference type="NCBI Taxonomy" id="624315"/>
    <lineage>
        <taxon>Bacteria</taxon>
        <taxon>Bacillati</taxon>
        <taxon>Actinomycetota</taxon>
        <taxon>Actinomycetes</taxon>
        <taxon>Micromonosporales</taxon>
        <taxon>Micromonosporaceae</taxon>
    </lineage>
</organism>
<evidence type="ECO:0000313" key="1">
    <source>
        <dbReference type="EMBL" id="BCB84784.1"/>
    </source>
</evidence>
<reference evidence="1 2" key="1">
    <citation type="submission" date="2020-03" db="EMBL/GenBank/DDBJ databases">
        <title>Whole genome shotgun sequence of Phytohabitans suffuscus NBRC 105367.</title>
        <authorList>
            <person name="Komaki H."/>
            <person name="Tamura T."/>
        </authorList>
    </citation>
    <scope>NUCLEOTIDE SEQUENCE [LARGE SCALE GENOMIC DNA]</scope>
    <source>
        <strain evidence="1 2">NBRC 105367</strain>
    </source>
</reference>
<dbReference type="KEGG" id="psuu:Psuf_020970"/>
<accession>A0A6F8YF72</accession>
<evidence type="ECO:0000313" key="2">
    <source>
        <dbReference type="Proteomes" id="UP000503011"/>
    </source>
</evidence>
<proteinExistence type="predicted"/>
<keyword evidence="2" id="KW-1185">Reference proteome</keyword>
<sequence>MSPPGMPAPQDRPDHQDRQVVLATGQSAAWGAYQVVTGGLLPALRAQPVDSRAVTAQLGAVATRVVRHSPLWGEHGPMLMAALHCAMRHYRAGDHGELTDLAHAIGDRLYLLSAAPSRPRPDHDQPAPP</sequence>
<reference evidence="1 2" key="2">
    <citation type="submission" date="2020-03" db="EMBL/GenBank/DDBJ databases">
        <authorList>
            <person name="Ichikawa N."/>
            <person name="Kimura A."/>
            <person name="Kitahashi Y."/>
            <person name="Uohara A."/>
        </authorList>
    </citation>
    <scope>NUCLEOTIDE SEQUENCE [LARGE SCALE GENOMIC DNA]</scope>
    <source>
        <strain evidence="1 2">NBRC 105367</strain>
    </source>
</reference>
<protein>
    <submittedName>
        <fullName evidence="1">Uncharacterized protein</fullName>
    </submittedName>
</protein>